<organism evidence="1 2">
    <name type="scientific">Portunus trituberculatus</name>
    <name type="common">Swimming crab</name>
    <name type="synonym">Neptunus trituberculatus</name>
    <dbReference type="NCBI Taxonomy" id="210409"/>
    <lineage>
        <taxon>Eukaryota</taxon>
        <taxon>Metazoa</taxon>
        <taxon>Ecdysozoa</taxon>
        <taxon>Arthropoda</taxon>
        <taxon>Crustacea</taxon>
        <taxon>Multicrustacea</taxon>
        <taxon>Malacostraca</taxon>
        <taxon>Eumalacostraca</taxon>
        <taxon>Eucarida</taxon>
        <taxon>Decapoda</taxon>
        <taxon>Pleocyemata</taxon>
        <taxon>Brachyura</taxon>
        <taxon>Eubrachyura</taxon>
        <taxon>Portunoidea</taxon>
        <taxon>Portunidae</taxon>
        <taxon>Portuninae</taxon>
        <taxon>Portunus</taxon>
    </lineage>
</organism>
<comment type="caution">
    <text evidence="1">The sequence shown here is derived from an EMBL/GenBank/DDBJ whole genome shotgun (WGS) entry which is preliminary data.</text>
</comment>
<dbReference type="EMBL" id="VSRR010152288">
    <property type="protein sequence ID" value="MPD06646.1"/>
    <property type="molecule type" value="Genomic_DNA"/>
</dbReference>
<reference evidence="1 2" key="1">
    <citation type="submission" date="2019-05" db="EMBL/GenBank/DDBJ databases">
        <title>Another draft genome of Portunus trituberculatus and its Hox gene families provides insights of decapod evolution.</title>
        <authorList>
            <person name="Jeong J.-H."/>
            <person name="Song I."/>
            <person name="Kim S."/>
            <person name="Choi T."/>
            <person name="Kim D."/>
            <person name="Ryu S."/>
            <person name="Kim W."/>
        </authorList>
    </citation>
    <scope>NUCLEOTIDE SEQUENCE [LARGE SCALE GENOMIC DNA]</scope>
    <source>
        <tissue evidence="1">Muscle</tissue>
    </source>
</reference>
<accession>A0A5B7KIJ1</accession>
<sequence>MLTTIRIAFHYMDKDMMKNIIQSWNMQQW</sequence>
<gene>
    <name evidence="1" type="ORF">E2C01_102469</name>
</gene>
<proteinExistence type="predicted"/>
<evidence type="ECO:0000313" key="1">
    <source>
        <dbReference type="EMBL" id="MPD06646.1"/>
    </source>
</evidence>
<name>A0A5B7KIJ1_PORTR</name>
<protein>
    <submittedName>
        <fullName evidence="1">Uncharacterized protein</fullName>
    </submittedName>
</protein>
<dbReference type="AlphaFoldDB" id="A0A5B7KIJ1"/>
<dbReference type="Proteomes" id="UP000324222">
    <property type="component" value="Unassembled WGS sequence"/>
</dbReference>
<keyword evidence="2" id="KW-1185">Reference proteome</keyword>
<evidence type="ECO:0000313" key="2">
    <source>
        <dbReference type="Proteomes" id="UP000324222"/>
    </source>
</evidence>